<organism evidence="2 3">
    <name type="scientific">Thalassomonas actiniarum</name>
    <dbReference type="NCBI Taxonomy" id="485447"/>
    <lineage>
        <taxon>Bacteria</taxon>
        <taxon>Pseudomonadati</taxon>
        <taxon>Pseudomonadota</taxon>
        <taxon>Gammaproteobacteria</taxon>
        <taxon>Alteromonadales</taxon>
        <taxon>Colwelliaceae</taxon>
        <taxon>Thalassomonas</taxon>
    </lineage>
</organism>
<accession>A0AAF0C2S0</accession>
<dbReference type="Gene3D" id="3.30.559.10">
    <property type="entry name" value="Chloramphenicol acetyltransferase-like domain"/>
    <property type="match status" value="1"/>
</dbReference>
<name>A0AAF0C2S0_9GAMM</name>
<dbReference type="EMBL" id="CP059735">
    <property type="protein sequence ID" value="WDD98812.1"/>
    <property type="molecule type" value="Genomic_DNA"/>
</dbReference>
<dbReference type="SUPFAM" id="SSF52777">
    <property type="entry name" value="CoA-dependent acyltransferases"/>
    <property type="match status" value="2"/>
</dbReference>
<dbReference type="PANTHER" id="PTHR28037">
    <property type="entry name" value="ALCOHOL O-ACETYLTRANSFERASE 1-RELATED"/>
    <property type="match status" value="1"/>
</dbReference>
<evidence type="ECO:0000259" key="1">
    <source>
        <dbReference type="Pfam" id="PF00668"/>
    </source>
</evidence>
<feature type="domain" description="Condensation" evidence="1">
    <location>
        <begin position="25"/>
        <end position="420"/>
    </location>
</feature>
<dbReference type="GO" id="GO:0003824">
    <property type="term" value="F:catalytic activity"/>
    <property type="evidence" value="ECO:0007669"/>
    <property type="project" value="InterPro"/>
</dbReference>
<keyword evidence="3" id="KW-1185">Reference proteome</keyword>
<dbReference type="Gene3D" id="3.30.559.30">
    <property type="entry name" value="Nonribosomal peptide synthetase, condensation domain"/>
    <property type="match status" value="1"/>
</dbReference>
<dbReference type="Proteomes" id="UP000032568">
    <property type="component" value="Chromosome"/>
</dbReference>
<dbReference type="RefSeq" id="WP_044834207.1">
    <property type="nucleotide sequence ID" value="NZ_CP059735.1"/>
</dbReference>
<proteinExistence type="predicted"/>
<evidence type="ECO:0000313" key="3">
    <source>
        <dbReference type="Proteomes" id="UP000032568"/>
    </source>
</evidence>
<dbReference type="KEGG" id="tact:SG35_026885"/>
<dbReference type="AlphaFoldDB" id="A0AAF0C2S0"/>
<reference evidence="2 3" key="2">
    <citation type="journal article" date="2022" name="Mar. Drugs">
        <title>Bioassay-Guided Fractionation Leads to the Detection of Cholic Acid Generated by the Rare Thalassomonas sp.</title>
        <authorList>
            <person name="Pheiffer F."/>
            <person name="Schneider Y.K."/>
            <person name="Hansen E.H."/>
            <person name="Andersen J.H."/>
            <person name="Isaksson J."/>
            <person name="Busche T."/>
            <person name="R C."/>
            <person name="Kalinowski J."/>
            <person name="Zyl L.V."/>
            <person name="Trindade M."/>
        </authorList>
    </citation>
    <scope>NUCLEOTIDE SEQUENCE [LARGE SCALE GENOMIC DNA]</scope>
    <source>
        <strain evidence="2 3">A5K-106</strain>
    </source>
</reference>
<dbReference type="InterPro" id="IPR023213">
    <property type="entry name" value="CAT-like_dom_sf"/>
</dbReference>
<dbReference type="Pfam" id="PF00668">
    <property type="entry name" value="Condensation"/>
    <property type="match status" value="1"/>
</dbReference>
<gene>
    <name evidence="2" type="ORF">SG35_026885</name>
</gene>
<protein>
    <recommendedName>
        <fullName evidence="1">Condensation domain-containing protein</fullName>
    </recommendedName>
</protein>
<reference evidence="2 3" key="1">
    <citation type="journal article" date="2015" name="Genome Announc.">
        <title>Draft Genome Sequences of Marine Isolates of Thalassomonas viridans and Thalassomonas actiniarum.</title>
        <authorList>
            <person name="Olonade I."/>
            <person name="van Zyl L.J."/>
            <person name="Trindade M."/>
        </authorList>
    </citation>
    <scope>NUCLEOTIDE SEQUENCE [LARGE SCALE GENOMIC DNA]</scope>
    <source>
        <strain evidence="2 3">A5K-106</strain>
    </source>
</reference>
<evidence type="ECO:0000313" key="2">
    <source>
        <dbReference type="EMBL" id="WDD98812.1"/>
    </source>
</evidence>
<sequence length="432" mass="47689">MTATSLIRPLGDIESRMALMHELSGNSQTTSVVDFDALLDFDYLKVAVELWLHSYEILSTRVVTTGSGFELHATKLAAGDICRQLELTRDYDLQQATTLCLNTVLAAEKTVLAVVLMQDSSGQKSHLALTFHHAIVDGLSIATLVESLLDYYVQVTRRQGRLQVNKRPVGPELEQFISPLTQVAESEAPAQESLTPSWPVEESAPVVNRQTGYLETSFDQKVLAPLKQLAKEQNSTLNTLLTYAFCRAVAGLQQKNEITCLSAVSMRSRLQAPISEEEIGCYIRVYPHKISVASSLAEFAPGYRQQLSKGIKLLARDSGELNLALMRQGAKGLNDVSVFSHDVAMTNHGQLNLTQQYDGFNIVGYRNMANRNGGVFAIALHIASLDQKMSCAFSYSTPLLSSHTAEEIQALFEQNIQRMLLSNQGEKYEKAI</sequence>
<dbReference type="InterPro" id="IPR052058">
    <property type="entry name" value="Alcohol_O-acetyltransferase"/>
</dbReference>
<dbReference type="PANTHER" id="PTHR28037:SF1">
    <property type="entry name" value="ALCOHOL O-ACETYLTRANSFERASE 1-RELATED"/>
    <property type="match status" value="1"/>
</dbReference>
<dbReference type="InterPro" id="IPR001242">
    <property type="entry name" value="Condensation_dom"/>
</dbReference>